<sequence length="338" mass="37327">MPVFVLLWPLLMLVFFLPKALYRRKNPTLAVGVIHAVSGFFRSLRFTLIALSITALAVIGILASETRWVLVVCAVALFSLWVFSLVKTLRFAISPGRFIASQRSLFTRLFNSDVVWRFVHLDENLKNPAIQKYDQQQANAIVTSLSTGLVCSRGAQFAASHLEAYRRSPASILSSCFAVFGLFLMGLFTFTFVNMAVYKSAPQEFLAGYEPSLATFAYYTSSSASFGEISALIPKGSLATAVNLLTGVGSGVIICMLIASVVLGFRQTREDEAATKQIEAMRREADEFEDRLAREYGLGPDELVRRLEELGVGFVKLIPFLFVRRPSSSQGRDGSTRA</sequence>
<keyword evidence="1" id="KW-0175">Coiled coil</keyword>
<keyword evidence="2" id="KW-0472">Membrane</keyword>
<dbReference type="Proteomes" id="UP000029990">
    <property type="component" value="Unassembled WGS sequence"/>
</dbReference>
<feature type="transmembrane region" description="Helical" evidence="2">
    <location>
        <begin position="43"/>
        <end position="62"/>
    </location>
</feature>
<accession>A0ABR4XFU7</accession>
<feature type="transmembrane region" description="Helical" evidence="2">
    <location>
        <begin position="172"/>
        <end position="193"/>
    </location>
</feature>
<evidence type="ECO:0000313" key="3">
    <source>
        <dbReference type="EMBL" id="KGN31250.1"/>
    </source>
</evidence>
<keyword evidence="2" id="KW-1133">Transmembrane helix</keyword>
<comment type="caution">
    <text evidence="3">The sequence shown here is derived from an EMBL/GenBank/DDBJ whole genome shotgun (WGS) entry which is preliminary data.</text>
</comment>
<gene>
    <name evidence="3" type="ORF">N798_09310</name>
</gene>
<dbReference type="EMBL" id="AVPI01000022">
    <property type="protein sequence ID" value="KGN31250.1"/>
    <property type="molecule type" value="Genomic_DNA"/>
</dbReference>
<organism evidence="3 4">
    <name type="scientific">Knoellia flava TL1</name>
    <dbReference type="NCBI Taxonomy" id="1385518"/>
    <lineage>
        <taxon>Bacteria</taxon>
        <taxon>Bacillati</taxon>
        <taxon>Actinomycetota</taxon>
        <taxon>Actinomycetes</taxon>
        <taxon>Micrococcales</taxon>
        <taxon>Intrasporangiaceae</taxon>
        <taxon>Knoellia</taxon>
    </lineage>
</organism>
<feature type="transmembrane region" description="Helical" evidence="2">
    <location>
        <begin position="68"/>
        <end position="86"/>
    </location>
</feature>
<evidence type="ECO:0000313" key="4">
    <source>
        <dbReference type="Proteomes" id="UP000029990"/>
    </source>
</evidence>
<proteinExistence type="predicted"/>
<protein>
    <recommendedName>
        <fullName evidence="5">Potassium channel domain-containing protein</fullName>
    </recommendedName>
</protein>
<keyword evidence="2" id="KW-0812">Transmembrane</keyword>
<reference evidence="3 4" key="1">
    <citation type="submission" date="2013-08" db="EMBL/GenBank/DDBJ databases">
        <title>The genome sequence of Knoellia flava.</title>
        <authorList>
            <person name="Zhu W."/>
            <person name="Wang G."/>
        </authorList>
    </citation>
    <scope>NUCLEOTIDE SEQUENCE [LARGE SCALE GENOMIC DNA]</scope>
    <source>
        <strain evidence="3 4">TL1</strain>
    </source>
</reference>
<keyword evidence="4" id="KW-1185">Reference proteome</keyword>
<evidence type="ECO:0008006" key="5">
    <source>
        <dbReference type="Google" id="ProtNLM"/>
    </source>
</evidence>
<feature type="transmembrane region" description="Helical" evidence="2">
    <location>
        <begin position="244"/>
        <end position="265"/>
    </location>
</feature>
<feature type="coiled-coil region" evidence="1">
    <location>
        <begin position="271"/>
        <end position="298"/>
    </location>
</feature>
<feature type="transmembrane region" description="Helical" evidence="2">
    <location>
        <begin position="6"/>
        <end position="22"/>
    </location>
</feature>
<evidence type="ECO:0000256" key="1">
    <source>
        <dbReference type="SAM" id="Coils"/>
    </source>
</evidence>
<evidence type="ECO:0000256" key="2">
    <source>
        <dbReference type="SAM" id="Phobius"/>
    </source>
</evidence>
<name>A0ABR4XFU7_9MICO</name>